<feature type="transmembrane region" description="Helical" evidence="7">
    <location>
        <begin position="172"/>
        <end position="193"/>
    </location>
</feature>
<feature type="transmembrane region" description="Helical" evidence="7">
    <location>
        <begin position="28"/>
        <end position="45"/>
    </location>
</feature>
<feature type="domain" description="RCK C-terminal" evidence="8">
    <location>
        <begin position="205"/>
        <end position="290"/>
    </location>
</feature>
<feature type="transmembrane region" description="Helical" evidence="7">
    <location>
        <begin position="443"/>
        <end position="461"/>
    </location>
</feature>
<feature type="transmembrane region" description="Helical" evidence="7">
    <location>
        <begin position="100"/>
        <end position="123"/>
    </location>
</feature>
<keyword evidence="3 7" id="KW-0812">Transmembrane</keyword>
<evidence type="ECO:0000259" key="8">
    <source>
        <dbReference type="PROSITE" id="PS51202"/>
    </source>
</evidence>
<reference evidence="9" key="1">
    <citation type="submission" date="2011-01" db="EMBL/GenBank/DDBJ databases">
        <title>Complete sequence of chromosome of Thermovibrio ammonificans HB-1.</title>
        <authorList>
            <consortium name="US DOE Joint Genome Institute"/>
            <person name="Lucas S."/>
            <person name="Copeland A."/>
            <person name="Lapidus A."/>
            <person name="Cheng J.-F."/>
            <person name="Goodwin L."/>
            <person name="Pitluck S."/>
            <person name="Davenport K."/>
            <person name="Detter J.C."/>
            <person name="Han C."/>
            <person name="Tapia R."/>
            <person name="Land M."/>
            <person name="Hauser L."/>
            <person name="Kyrpides N."/>
            <person name="Ivanova N."/>
            <person name="Ovchinnikova G."/>
            <person name="Vetriani C."/>
            <person name="Woyke T."/>
        </authorList>
    </citation>
    <scope>NUCLEOTIDE SEQUENCE [LARGE SCALE GENOMIC DNA]</scope>
    <source>
        <strain evidence="9">HB-1</strain>
    </source>
</reference>
<dbReference type="eggNOG" id="COG0471">
    <property type="taxonomic scope" value="Bacteria"/>
</dbReference>
<proteinExistence type="predicted"/>
<dbReference type="PROSITE" id="PS51202">
    <property type="entry name" value="RCK_C"/>
    <property type="match status" value="2"/>
</dbReference>
<dbReference type="InterPro" id="IPR051679">
    <property type="entry name" value="DASS-Related_Transporters"/>
</dbReference>
<feature type="transmembrane region" description="Helical" evidence="7">
    <location>
        <begin position="57"/>
        <end position="80"/>
    </location>
</feature>
<dbReference type="KEGG" id="tam:Theam_0664"/>
<keyword evidence="6 7" id="KW-0472">Membrane</keyword>
<evidence type="ECO:0000313" key="9">
    <source>
        <dbReference type="EMBL" id="ADU96633.1"/>
    </source>
</evidence>
<accession>E8T649</accession>
<evidence type="ECO:0000256" key="5">
    <source>
        <dbReference type="ARBA" id="ARBA00022989"/>
    </source>
</evidence>
<dbReference type="InterPro" id="IPR036721">
    <property type="entry name" value="RCK_C_sf"/>
</dbReference>
<feature type="transmembrane region" description="Helical" evidence="7">
    <location>
        <begin position="473"/>
        <end position="494"/>
    </location>
</feature>
<feature type="transmembrane region" description="Helical" evidence="7">
    <location>
        <begin position="527"/>
        <end position="546"/>
    </location>
</feature>
<dbReference type="PANTHER" id="PTHR43652">
    <property type="entry name" value="BASIC AMINO ACID ANTIPORTER YFCC-RELATED"/>
    <property type="match status" value="1"/>
</dbReference>
<keyword evidence="10" id="KW-1185">Reference proteome</keyword>
<dbReference type="GO" id="GO:0008324">
    <property type="term" value="F:monoatomic cation transmembrane transporter activity"/>
    <property type="evidence" value="ECO:0007669"/>
    <property type="project" value="InterPro"/>
</dbReference>
<keyword evidence="5 7" id="KW-1133">Transmembrane helix</keyword>
<keyword evidence="4" id="KW-0677">Repeat</keyword>
<feature type="transmembrane region" description="Helical" evidence="7">
    <location>
        <begin position="500"/>
        <end position="518"/>
    </location>
</feature>
<sequence length="590" mass="63771">MSFSALLLLFLLILLIYLLYTEKVHPAAAFLFVVSALVVFGVLTPREALAGFSNEQVATIALLLVVSSAMKKFEITGYLFSRLLGKERKYPLFLSKMMGLVSLLSAFLNNTPVVATLMPYVYEWGRRHRISPSKLLIPLSYAAILGGTTTLVGTSTNLIVNALAVESGLPPFHLFDFAWAGVPAVLAGILYMVTVGKRLLPNREDLLSKFLRSGREYLVETFIPPGSPFAGKSVLEAGLRNLKGLFLVEIIRGGERIAPVTPQDILKERDTLIFAGDTESIVELVKKSGGLSLPAVCSPFHGERIEVVEALVPVNSSLVGKKVRETNFRARFDAAILAVHRDGERLKGKIGEMVLKPGDLLLLLAGKDFWSRVADSSDLFVINKVNEVYTLKEKKSLFFLFAFIVALIMSALGVIPLFTSLLILISLLVISGLSTYNEIKKNIDLNLVVIAAFSFAVGIAIKKSGLSSVIGSMIVSITEPLGLVGALVAVYLITNILTEFVTNVAAATMVFPVALSVASNLGASPKLFALVVAYAASASFATPVGYQTNLLVYGPGNYRFKDFLKVGLPLSFIFMSVIISLLILKQKGGA</sequence>
<dbReference type="STRING" id="648996.Theam_0664"/>
<dbReference type="InterPro" id="IPR004680">
    <property type="entry name" value="Cit_transptr-like_dom"/>
</dbReference>
<comment type="subcellular location">
    <subcellularLocation>
        <location evidence="1">Membrane</location>
        <topology evidence="1">Multi-pass membrane protein</topology>
    </subcellularLocation>
</comment>
<dbReference type="GO" id="GO:0006813">
    <property type="term" value="P:potassium ion transport"/>
    <property type="evidence" value="ECO:0007669"/>
    <property type="project" value="InterPro"/>
</dbReference>
<dbReference type="PROSITE" id="PS01271">
    <property type="entry name" value="NA_SULFATE"/>
    <property type="match status" value="1"/>
</dbReference>
<evidence type="ECO:0000256" key="3">
    <source>
        <dbReference type="ARBA" id="ARBA00022692"/>
    </source>
</evidence>
<dbReference type="OrthoDB" id="9765532at2"/>
<dbReference type="Pfam" id="PF03600">
    <property type="entry name" value="CitMHS"/>
    <property type="match status" value="1"/>
</dbReference>
<feature type="transmembrane region" description="Helical" evidence="7">
    <location>
        <begin position="566"/>
        <end position="584"/>
    </location>
</feature>
<dbReference type="GO" id="GO:0005886">
    <property type="term" value="C:plasma membrane"/>
    <property type="evidence" value="ECO:0007669"/>
    <property type="project" value="TreeGrafter"/>
</dbReference>
<dbReference type="eggNOG" id="COG0490">
    <property type="taxonomic scope" value="Bacteria"/>
</dbReference>
<evidence type="ECO:0000256" key="4">
    <source>
        <dbReference type="ARBA" id="ARBA00022737"/>
    </source>
</evidence>
<dbReference type="RefSeq" id="WP_013537419.1">
    <property type="nucleotide sequence ID" value="NC_014926.1"/>
</dbReference>
<keyword evidence="2" id="KW-0813">Transport</keyword>
<dbReference type="Proteomes" id="UP000006362">
    <property type="component" value="Chromosome"/>
</dbReference>
<feature type="transmembrane region" description="Helical" evidence="7">
    <location>
        <begin position="398"/>
        <end position="431"/>
    </location>
</feature>
<name>E8T649_THEA1</name>
<feature type="transmembrane region" description="Helical" evidence="7">
    <location>
        <begin position="135"/>
        <end position="160"/>
    </location>
</feature>
<evidence type="ECO:0000256" key="7">
    <source>
        <dbReference type="SAM" id="Phobius"/>
    </source>
</evidence>
<dbReference type="eggNOG" id="COG0569">
    <property type="taxonomic scope" value="Bacteria"/>
</dbReference>
<evidence type="ECO:0000313" key="10">
    <source>
        <dbReference type="Proteomes" id="UP000006362"/>
    </source>
</evidence>
<dbReference type="Pfam" id="PF02080">
    <property type="entry name" value="TrkA_C"/>
    <property type="match status" value="2"/>
</dbReference>
<protein>
    <submittedName>
        <fullName evidence="9">TrkA-C domain protein</fullName>
    </submittedName>
</protein>
<dbReference type="PANTHER" id="PTHR43652:SF2">
    <property type="entry name" value="BASIC AMINO ACID ANTIPORTER YFCC-RELATED"/>
    <property type="match status" value="1"/>
</dbReference>
<dbReference type="InterPro" id="IPR031312">
    <property type="entry name" value="Na/sul_symport_CS"/>
</dbReference>
<organism evidence="9 10">
    <name type="scientific">Thermovibrio ammonificans (strain DSM 15698 / JCM 12110 / HB-1)</name>
    <dbReference type="NCBI Taxonomy" id="648996"/>
    <lineage>
        <taxon>Bacteria</taxon>
        <taxon>Pseudomonadati</taxon>
        <taxon>Aquificota</taxon>
        <taxon>Aquificia</taxon>
        <taxon>Desulfurobacteriales</taxon>
        <taxon>Desulfurobacteriaceae</taxon>
        <taxon>Thermovibrio</taxon>
    </lineage>
</organism>
<dbReference type="Gene3D" id="3.30.70.1450">
    <property type="entry name" value="Regulator of K+ conductance, C-terminal domain"/>
    <property type="match status" value="2"/>
</dbReference>
<dbReference type="SUPFAM" id="SSF116726">
    <property type="entry name" value="TrkA C-terminal domain-like"/>
    <property type="match status" value="2"/>
</dbReference>
<evidence type="ECO:0000256" key="2">
    <source>
        <dbReference type="ARBA" id="ARBA00022448"/>
    </source>
</evidence>
<dbReference type="EMBL" id="CP002444">
    <property type="protein sequence ID" value="ADU96633.1"/>
    <property type="molecule type" value="Genomic_DNA"/>
</dbReference>
<dbReference type="HOGENOM" id="CLU_005170_6_2_0"/>
<evidence type="ECO:0000256" key="1">
    <source>
        <dbReference type="ARBA" id="ARBA00004141"/>
    </source>
</evidence>
<feature type="domain" description="RCK C-terminal" evidence="8">
    <location>
        <begin position="295"/>
        <end position="379"/>
    </location>
</feature>
<dbReference type="AlphaFoldDB" id="E8T649"/>
<evidence type="ECO:0000256" key="6">
    <source>
        <dbReference type="ARBA" id="ARBA00023136"/>
    </source>
</evidence>
<dbReference type="InterPro" id="IPR006037">
    <property type="entry name" value="RCK_C"/>
</dbReference>
<gene>
    <name evidence="9" type="ordered locus">Theam_0664</name>
</gene>